<dbReference type="PANTHER" id="PTHR16039:SF1">
    <property type="entry name" value="HAUS AUGMIN-LIKE COMPLEX SUBUNIT 2"/>
    <property type="match status" value="1"/>
</dbReference>
<proteinExistence type="predicted"/>
<dbReference type="InterPro" id="IPR028346">
    <property type="entry name" value="HAUS2"/>
</dbReference>
<protein>
    <submittedName>
        <fullName evidence="2 3">Uncharacterized protein LOC101857714</fullName>
    </submittedName>
</protein>
<dbReference type="GeneID" id="101857714"/>
<dbReference type="Pfam" id="PF15003">
    <property type="entry name" value="HAUS2"/>
    <property type="match status" value="1"/>
</dbReference>
<dbReference type="RefSeq" id="XP_035825133.1">
    <property type="nucleotide sequence ID" value="XM_035969240.1"/>
</dbReference>
<organism evidence="1 3">
    <name type="scientific">Aplysia californica</name>
    <name type="common">California sea hare</name>
    <dbReference type="NCBI Taxonomy" id="6500"/>
    <lineage>
        <taxon>Eukaryota</taxon>
        <taxon>Metazoa</taxon>
        <taxon>Spiralia</taxon>
        <taxon>Lophotrochozoa</taxon>
        <taxon>Mollusca</taxon>
        <taxon>Gastropoda</taxon>
        <taxon>Heterobranchia</taxon>
        <taxon>Euthyneura</taxon>
        <taxon>Tectipleura</taxon>
        <taxon>Aplysiida</taxon>
        <taxon>Aplysioidea</taxon>
        <taxon>Aplysiidae</taxon>
        <taxon>Aplysia</taxon>
    </lineage>
</organism>
<keyword evidence="1" id="KW-1185">Reference proteome</keyword>
<evidence type="ECO:0000313" key="1">
    <source>
        <dbReference type="Proteomes" id="UP000694888"/>
    </source>
</evidence>
<accession>A0ABM1VRU2</accession>
<name>A0ABM1VRU2_APLCA</name>
<dbReference type="RefSeq" id="XP_035825134.1">
    <property type="nucleotide sequence ID" value="XM_035969241.1"/>
</dbReference>
<sequence>MEVNMSITEARSGQNQSLHAVNPWEHDNWLMTALRNSLIVAEQMGFETLGNESQCAKALADLPSVRLIGQQKEITSKKKAIHKAKHTIAQHTLEKETASFTHLDVIEKRINLVKELCSDFDSVIKNASVLTHRLQKPFVGDHIKFKMDAAYHKYAKEVFSLLVPTLNDVSSHLDNITWASHSDLSASQLDFLLVEMKSLTASVQTSFITLCQMRSGVESLCSGTSLSSLAGGDNSSHLDGSMVQQRQER</sequence>
<evidence type="ECO:0000313" key="3">
    <source>
        <dbReference type="RefSeq" id="XP_035825134.1"/>
    </source>
</evidence>
<dbReference type="PANTHER" id="PTHR16039">
    <property type="entry name" value="HAUS AUGMIN-LIKE COMPLEX SUBUNIT 2"/>
    <property type="match status" value="1"/>
</dbReference>
<reference evidence="2 3" key="1">
    <citation type="submission" date="2025-05" db="UniProtKB">
        <authorList>
            <consortium name="RefSeq"/>
        </authorList>
    </citation>
    <scope>IDENTIFICATION</scope>
</reference>
<gene>
    <name evidence="2 3" type="primary">LOC101857714</name>
</gene>
<evidence type="ECO:0000313" key="2">
    <source>
        <dbReference type="RefSeq" id="XP_035825133.1"/>
    </source>
</evidence>
<dbReference type="Proteomes" id="UP000694888">
    <property type="component" value="Unplaced"/>
</dbReference>